<keyword evidence="2" id="KW-1185">Reference proteome</keyword>
<feature type="compositionally biased region" description="Low complexity" evidence="1">
    <location>
        <begin position="108"/>
        <end position="118"/>
    </location>
</feature>
<proteinExistence type="predicted"/>
<evidence type="ECO:0000313" key="3">
    <source>
        <dbReference type="WBParaSite" id="PSAMB.scaffold1782size27891.g14946.t1"/>
    </source>
</evidence>
<evidence type="ECO:0000313" key="2">
    <source>
        <dbReference type="Proteomes" id="UP000887566"/>
    </source>
</evidence>
<name>A0A914VBM8_9BILA</name>
<sequence>MSRRYGAASRFRRPLQQQRRRQWRQPGEQRPPSGRVVGCQPSGRARGGVQMNARVPKGTTNWPGQVSDEHGRRRTSQRRRRTTRRVRGRTGLFAPIVNDHVPLSHTPESSAQAAAAES</sequence>
<organism evidence="2 3">
    <name type="scientific">Plectus sambesii</name>
    <dbReference type="NCBI Taxonomy" id="2011161"/>
    <lineage>
        <taxon>Eukaryota</taxon>
        <taxon>Metazoa</taxon>
        <taxon>Ecdysozoa</taxon>
        <taxon>Nematoda</taxon>
        <taxon>Chromadorea</taxon>
        <taxon>Plectida</taxon>
        <taxon>Plectina</taxon>
        <taxon>Plectoidea</taxon>
        <taxon>Plectidae</taxon>
        <taxon>Plectus</taxon>
    </lineage>
</organism>
<feature type="compositionally biased region" description="Basic residues" evidence="1">
    <location>
        <begin position="72"/>
        <end position="88"/>
    </location>
</feature>
<evidence type="ECO:0000256" key="1">
    <source>
        <dbReference type="SAM" id="MobiDB-lite"/>
    </source>
</evidence>
<dbReference type="WBParaSite" id="PSAMB.scaffold1782size27891.g14946.t1">
    <property type="protein sequence ID" value="PSAMB.scaffold1782size27891.g14946.t1"/>
    <property type="gene ID" value="PSAMB.scaffold1782size27891.g14946"/>
</dbReference>
<protein>
    <submittedName>
        <fullName evidence="3">Uncharacterized protein</fullName>
    </submittedName>
</protein>
<accession>A0A914VBM8</accession>
<feature type="compositionally biased region" description="Basic residues" evidence="1">
    <location>
        <begin position="10"/>
        <end position="23"/>
    </location>
</feature>
<dbReference type="Proteomes" id="UP000887566">
    <property type="component" value="Unplaced"/>
</dbReference>
<dbReference type="AlphaFoldDB" id="A0A914VBM8"/>
<reference evidence="3" key="1">
    <citation type="submission" date="2022-11" db="UniProtKB">
        <authorList>
            <consortium name="WormBaseParasite"/>
        </authorList>
    </citation>
    <scope>IDENTIFICATION</scope>
</reference>
<feature type="region of interest" description="Disordered" evidence="1">
    <location>
        <begin position="1"/>
        <end position="118"/>
    </location>
</feature>